<sequence>MELKIMKRLEEEEEEITQPVSPIGQYFSIPPSVCIVAVFELENPIDDSEYAVVLKETMSRVNPRFSSIMVENENGEKHWKRVELKVEDHIKVPQFPDGLSLEDYDDYFAEYISSVGMDPFISSRPLWEVHVFKYPTSNAQGTIIFKVHHALGDGYSLMGVVLSCIQRAEDPSIPLTFPKLRLPPKSNNGLIKSIVNRVSHVFSCMLNTVFDLPVSIMKSSFLEDSENPIRSGEEGVEFRPIDVTTITFSLDEIKKIKSSLQVTLNDVISGVVFLGTRLYMESTISQSGNARSTSLDEMIYQQKSESYVADITYLKIKVTNIDDTIGVVYKDLEKKSAEMKEVESDVIN</sequence>
<gene>
    <name evidence="8" type="ORF">E3N88_18424</name>
</gene>
<evidence type="ECO:0000259" key="7">
    <source>
        <dbReference type="Pfam" id="PF03007"/>
    </source>
</evidence>
<dbReference type="AlphaFoldDB" id="A0A5N6NN52"/>
<dbReference type="Proteomes" id="UP000326396">
    <property type="component" value="Linkage Group LG18"/>
</dbReference>
<dbReference type="EC" id="2.3.1.20" evidence="3"/>
<dbReference type="Pfam" id="PF03007">
    <property type="entry name" value="WS_DGAT_cat"/>
    <property type="match status" value="1"/>
</dbReference>
<keyword evidence="5" id="KW-0012">Acyltransferase</keyword>
<dbReference type="PANTHER" id="PTHR31650">
    <property type="entry name" value="O-ACYLTRANSFERASE (WSD1-LIKE) FAMILY PROTEIN"/>
    <property type="match status" value="1"/>
</dbReference>
<comment type="pathway">
    <text evidence="2">Lipid metabolism.</text>
</comment>
<name>A0A5N6NN52_9ASTR</name>
<feature type="domain" description="O-acyltransferase WSD1-like N-terminal" evidence="7">
    <location>
        <begin position="49"/>
        <end position="268"/>
    </location>
</feature>
<evidence type="ECO:0000256" key="4">
    <source>
        <dbReference type="ARBA" id="ARBA00022679"/>
    </source>
</evidence>
<protein>
    <recommendedName>
        <fullName evidence="3">diacylglycerol O-acyltransferase</fullName>
        <ecNumber evidence="3">2.3.1.20</ecNumber>
    </recommendedName>
</protein>
<organism evidence="8 9">
    <name type="scientific">Mikania micrantha</name>
    <name type="common">bitter vine</name>
    <dbReference type="NCBI Taxonomy" id="192012"/>
    <lineage>
        <taxon>Eukaryota</taxon>
        <taxon>Viridiplantae</taxon>
        <taxon>Streptophyta</taxon>
        <taxon>Embryophyta</taxon>
        <taxon>Tracheophyta</taxon>
        <taxon>Spermatophyta</taxon>
        <taxon>Magnoliopsida</taxon>
        <taxon>eudicotyledons</taxon>
        <taxon>Gunneridae</taxon>
        <taxon>Pentapetalae</taxon>
        <taxon>asterids</taxon>
        <taxon>campanulids</taxon>
        <taxon>Asterales</taxon>
        <taxon>Asteraceae</taxon>
        <taxon>Asteroideae</taxon>
        <taxon>Heliantheae alliance</taxon>
        <taxon>Eupatorieae</taxon>
        <taxon>Mikania</taxon>
    </lineage>
</organism>
<evidence type="ECO:0000256" key="5">
    <source>
        <dbReference type="ARBA" id="ARBA00023315"/>
    </source>
</evidence>
<dbReference type="SUPFAM" id="SSF52777">
    <property type="entry name" value="CoA-dependent acyltransferases"/>
    <property type="match status" value="1"/>
</dbReference>
<comment type="catalytic activity">
    <reaction evidence="6">
        <text>an acyl-CoA + a 1,2-diacyl-sn-glycerol = a triacyl-sn-glycerol + CoA</text>
        <dbReference type="Rhea" id="RHEA:10868"/>
        <dbReference type="ChEBI" id="CHEBI:17815"/>
        <dbReference type="ChEBI" id="CHEBI:57287"/>
        <dbReference type="ChEBI" id="CHEBI:58342"/>
        <dbReference type="ChEBI" id="CHEBI:64615"/>
        <dbReference type="EC" id="2.3.1.20"/>
    </reaction>
</comment>
<dbReference type="InterPro" id="IPR045034">
    <property type="entry name" value="O-acyltransferase_WSD1-like"/>
</dbReference>
<reference evidence="8 9" key="1">
    <citation type="submission" date="2019-05" db="EMBL/GenBank/DDBJ databases">
        <title>Mikania micrantha, genome provides insights into the molecular mechanism of rapid growth.</title>
        <authorList>
            <person name="Liu B."/>
        </authorList>
    </citation>
    <scope>NUCLEOTIDE SEQUENCE [LARGE SCALE GENOMIC DNA]</scope>
    <source>
        <strain evidence="8">NLD-2019</strain>
        <tissue evidence="8">Leaf</tissue>
    </source>
</reference>
<dbReference type="OrthoDB" id="619536at2759"/>
<dbReference type="GO" id="GO:0005886">
    <property type="term" value="C:plasma membrane"/>
    <property type="evidence" value="ECO:0007669"/>
    <property type="project" value="TreeGrafter"/>
</dbReference>
<keyword evidence="4" id="KW-0808">Transferase</keyword>
<evidence type="ECO:0000313" key="8">
    <source>
        <dbReference type="EMBL" id="KAD4981753.1"/>
    </source>
</evidence>
<evidence type="ECO:0000256" key="6">
    <source>
        <dbReference type="ARBA" id="ARBA00048109"/>
    </source>
</evidence>
<evidence type="ECO:0000313" key="9">
    <source>
        <dbReference type="Proteomes" id="UP000326396"/>
    </source>
</evidence>
<dbReference type="GO" id="GO:0019432">
    <property type="term" value="P:triglyceride biosynthetic process"/>
    <property type="evidence" value="ECO:0007669"/>
    <property type="project" value="UniProtKB-UniPathway"/>
</dbReference>
<comment type="caution">
    <text evidence="8">The sequence shown here is derived from an EMBL/GenBank/DDBJ whole genome shotgun (WGS) entry which is preliminary data.</text>
</comment>
<keyword evidence="9" id="KW-1185">Reference proteome</keyword>
<dbReference type="EMBL" id="SZYD01000010">
    <property type="protein sequence ID" value="KAD4981753.1"/>
    <property type="molecule type" value="Genomic_DNA"/>
</dbReference>
<dbReference type="GO" id="GO:0004144">
    <property type="term" value="F:diacylglycerol O-acyltransferase activity"/>
    <property type="evidence" value="ECO:0007669"/>
    <property type="project" value="UniProtKB-EC"/>
</dbReference>
<evidence type="ECO:0000256" key="3">
    <source>
        <dbReference type="ARBA" id="ARBA00013244"/>
    </source>
</evidence>
<proteinExistence type="predicted"/>
<evidence type="ECO:0000256" key="2">
    <source>
        <dbReference type="ARBA" id="ARBA00005189"/>
    </source>
</evidence>
<dbReference type="UniPathway" id="UPA00282"/>
<evidence type="ECO:0000256" key="1">
    <source>
        <dbReference type="ARBA" id="ARBA00004771"/>
    </source>
</evidence>
<accession>A0A5N6NN52</accession>
<dbReference type="PANTHER" id="PTHR31650:SF34">
    <property type="entry name" value="O-ACYLTRANSFERASE WSD1-LIKE ISOFORM X1"/>
    <property type="match status" value="1"/>
</dbReference>
<dbReference type="InterPro" id="IPR004255">
    <property type="entry name" value="O-acyltransferase_WSD1_N"/>
</dbReference>
<comment type="pathway">
    <text evidence="1">Glycerolipid metabolism; triacylglycerol biosynthesis.</text>
</comment>